<proteinExistence type="predicted"/>
<dbReference type="InterPro" id="IPR001606">
    <property type="entry name" value="ARID_dom"/>
</dbReference>
<dbReference type="InterPro" id="IPR045303">
    <property type="entry name" value="ARID_HMGB9-like"/>
</dbReference>
<dbReference type="GO" id="GO:0003677">
    <property type="term" value="F:DNA binding"/>
    <property type="evidence" value="ECO:0007669"/>
    <property type="project" value="UniProtKB-UniRule"/>
</dbReference>
<dbReference type="GO" id="GO:0005634">
    <property type="term" value="C:nucleus"/>
    <property type="evidence" value="ECO:0007669"/>
    <property type="project" value="UniProtKB-UniRule"/>
</dbReference>
<dbReference type="CDD" id="cd16872">
    <property type="entry name" value="ARID_HMGB9-like"/>
    <property type="match status" value="1"/>
</dbReference>
<dbReference type="AlphaFoldDB" id="A0AA38GNW4"/>
<dbReference type="Proteomes" id="UP000824469">
    <property type="component" value="Unassembled WGS sequence"/>
</dbReference>
<dbReference type="SUPFAM" id="SSF47095">
    <property type="entry name" value="HMG-box"/>
    <property type="match status" value="1"/>
</dbReference>
<dbReference type="Gene3D" id="1.10.150.60">
    <property type="entry name" value="ARID DNA-binding domain"/>
    <property type="match status" value="1"/>
</dbReference>
<feature type="domain" description="ARID" evidence="3">
    <location>
        <begin position="48"/>
        <end position="139"/>
    </location>
</feature>
<dbReference type="Pfam" id="PF01388">
    <property type="entry name" value="ARID"/>
    <property type="match status" value="1"/>
</dbReference>
<keyword evidence="1" id="KW-0539">Nucleus</keyword>
<dbReference type="SMART" id="SM01014">
    <property type="entry name" value="ARID"/>
    <property type="match status" value="1"/>
</dbReference>
<evidence type="ECO:0000259" key="3">
    <source>
        <dbReference type="PROSITE" id="PS51011"/>
    </source>
</evidence>
<feature type="non-terminal residue" evidence="4">
    <location>
        <position position="1"/>
    </location>
</feature>
<dbReference type="SUPFAM" id="SSF46774">
    <property type="entry name" value="ARID-like"/>
    <property type="match status" value="1"/>
</dbReference>
<feature type="domain" description="HMG box" evidence="2">
    <location>
        <begin position="266"/>
        <end position="333"/>
    </location>
</feature>
<dbReference type="EMBL" id="JAHRHJ020000002">
    <property type="protein sequence ID" value="KAH9325648.1"/>
    <property type="molecule type" value="Genomic_DNA"/>
</dbReference>
<organism evidence="4 5">
    <name type="scientific">Taxus chinensis</name>
    <name type="common">Chinese yew</name>
    <name type="synonym">Taxus wallichiana var. chinensis</name>
    <dbReference type="NCBI Taxonomy" id="29808"/>
    <lineage>
        <taxon>Eukaryota</taxon>
        <taxon>Viridiplantae</taxon>
        <taxon>Streptophyta</taxon>
        <taxon>Embryophyta</taxon>
        <taxon>Tracheophyta</taxon>
        <taxon>Spermatophyta</taxon>
        <taxon>Pinopsida</taxon>
        <taxon>Pinidae</taxon>
        <taxon>Conifers II</taxon>
        <taxon>Cupressales</taxon>
        <taxon>Taxaceae</taxon>
        <taxon>Taxus</taxon>
    </lineage>
</organism>
<dbReference type="CDD" id="cd22009">
    <property type="entry name" value="HMG-box_AtHMGB9-like"/>
    <property type="match status" value="1"/>
</dbReference>
<name>A0AA38GNW4_TAXCH</name>
<dbReference type="InterPro" id="IPR009071">
    <property type="entry name" value="HMG_box_dom"/>
</dbReference>
<dbReference type="PROSITE" id="PS50118">
    <property type="entry name" value="HMG_BOX_2"/>
    <property type="match status" value="1"/>
</dbReference>
<dbReference type="InterPro" id="IPR036910">
    <property type="entry name" value="HMG_box_dom_sf"/>
</dbReference>
<protein>
    <submittedName>
        <fullName evidence="4">Uncharacterized protein</fullName>
    </submittedName>
</protein>
<dbReference type="Gene3D" id="1.10.30.10">
    <property type="entry name" value="High mobility group box domain"/>
    <property type="match status" value="1"/>
</dbReference>
<dbReference type="PANTHER" id="PTHR46691">
    <property type="entry name" value="HIGH MOBILITY GROUP B PROTEIN 9"/>
    <property type="match status" value="1"/>
</dbReference>
<evidence type="ECO:0000313" key="4">
    <source>
        <dbReference type="EMBL" id="KAH9325648.1"/>
    </source>
</evidence>
<dbReference type="InterPro" id="IPR036431">
    <property type="entry name" value="ARID_dom_sf"/>
</dbReference>
<evidence type="ECO:0000313" key="5">
    <source>
        <dbReference type="Proteomes" id="UP000824469"/>
    </source>
</evidence>
<gene>
    <name evidence="4" type="ORF">KI387_005826</name>
</gene>
<reference evidence="4 5" key="1">
    <citation type="journal article" date="2021" name="Nat. Plants">
        <title>The Taxus genome provides insights into paclitaxel biosynthesis.</title>
        <authorList>
            <person name="Xiong X."/>
            <person name="Gou J."/>
            <person name="Liao Q."/>
            <person name="Li Y."/>
            <person name="Zhou Q."/>
            <person name="Bi G."/>
            <person name="Li C."/>
            <person name="Du R."/>
            <person name="Wang X."/>
            <person name="Sun T."/>
            <person name="Guo L."/>
            <person name="Liang H."/>
            <person name="Lu P."/>
            <person name="Wu Y."/>
            <person name="Zhang Z."/>
            <person name="Ro D.K."/>
            <person name="Shang Y."/>
            <person name="Huang S."/>
            <person name="Yan J."/>
        </authorList>
    </citation>
    <scope>NUCLEOTIDE SEQUENCE [LARGE SCALE GENOMIC DNA]</scope>
    <source>
        <strain evidence="4">Ta-2019</strain>
    </source>
</reference>
<dbReference type="SMART" id="SM00398">
    <property type="entry name" value="HMG"/>
    <property type="match status" value="1"/>
</dbReference>
<dbReference type="SMART" id="SM00501">
    <property type="entry name" value="BRIGHT"/>
    <property type="match status" value="1"/>
</dbReference>
<accession>A0AA38GNW4</accession>
<keyword evidence="1" id="KW-0238">DNA-binding</keyword>
<feature type="DNA-binding region" description="HMG box" evidence="1">
    <location>
        <begin position="266"/>
        <end position="333"/>
    </location>
</feature>
<keyword evidence="5" id="KW-1185">Reference proteome</keyword>
<evidence type="ECO:0000256" key="1">
    <source>
        <dbReference type="PROSITE-ProRule" id="PRU00267"/>
    </source>
</evidence>
<sequence length="416" mass="46539">MSELDIVHAAGEGLQWQWQSEEETVPLPVQGVSSSSPPLPLVNHNEVVGNRDLFIQSLNQFHSAVGTKYLVPTIGGKELDLHRLYAEVTARGGLSKVIKDRKWKEIIGIFNFPPTTTSASFSLRKYYVSLLKAYEQVYFFQAQGQVAANNGSSYPGSDELQSEAKRQKMKSFDTPVVEVDPTSSVDQPVTGVIDGKFEHGYFVTVKMGADILRGVLYHMPSGGSGAQHADVSYFQSSNTFDAATSGINVRSKKKKECIRRRDPDHPKPNRSGYNFFFAEQHARLKALHPDKDREISKMIGELWNKLGEEERVVYQDFGLRDKERYKREMQEYNERLKGQSQITEASNQTVGEIWNSGDHKPECHSPVGADKKGCDSKMAFITIQSGTTNINITSEQKSSNLENDCKKPYLEQGACG</sequence>
<dbReference type="Pfam" id="PF00505">
    <property type="entry name" value="HMG_box"/>
    <property type="match status" value="1"/>
</dbReference>
<evidence type="ECO:0000259" key="2">
    <source>
        <dbReference type="PROSITE" id="PS50118"/>
    </source>
</evidence>
<dbReference type="PANTHER" id="PTHR46691:SF1">
    <property type="entry name" value="AT-RICH INTERACTIVE DOMAIN-CONTAINING PROTEIN 2"/>
    <property type="match status" value="1"/>
</dbReference>
<dbReference type="PROSITE" id="PS51011">
    <property type="entry name" value="ARID"/>
    <property type="match status" value="1"/>
</dbReference>
<dbReference type="OMA" id="YEHVYFF"/>
<comment type="caution">
    <text evidence="4">The sequence shown here is derived from an EMBL/GenBank/DDBJ whole genome shotgun (WGS) entry which is preliminary data.</text>
</comment>